<reference evidence="3 4" key="1">
    <citation type="submission" date="2020-12" db="EMBL/GenBank/DDBJ databases">
        <title>Concerted genomic and epigenomic changes stabilize Arabidopsis allopolyploids.</title>
        <authorList>
            <person name="Chen Z."/>
        </authorList>
    </citation>
    <scope>NUCLEOTIDE SEQUENCE [LARGE SCALE GENOMIC DNA]</scope>
    <source>
        <strain evidence="3">Allo738</strain>
        <tissue evidence="3">Leaf</tissue>
    </source>
</reference>
<dbReference type="InterPro" id="IPR025836">
    <property type="entry name" value="Zn_knuckle_CX2CX4HX4C"/>
</dbReference>
<feature type="compositionally biased region" description="Basic residues" evidence="1">
    <location>
        <begin position="397"/>
        <end position="407"/>
    </location>
</feature>
<dbReference type="InterPro" id="IPR025558">
    <property type="entry name" value="DUF4283"/>
</dbReference>
<dbReference type="InterPro" id="IPR002156">
    <property type="entry name" value="RNaseH_domain"/>
</dbReference>
<organism evidence="3 4">
    <name type="scientific">Arabidopsis thaliana x Arabidopsis arenosa</name>
    <dbReference type="NCBI Taxonomy" id="1240361"/>
    <lineage>
        <taxon>Eukaryota</taxon>
        <taxon>Viridiplantae</taxon>
        <taxon>Streptophyta</taxon>
        <taxon>Embryophyta</taxon>
        <taxon>Tracheophyta</taxon>
        <taxon>Spermatophyta</taxon>
        <taxon>Magnoliopsida</taxon>
        <taxon>eudicotyledons</taxon>
        <taxon>Gunneridae</taxon>
        <taxon>Pentapetalae</taxon>
        <taxon>rosids</taxon>
        <taxon>malvids</taxon>
        <taxon>Brassicales</taxon>
        <taxon>Brassicaceae</taxon>
        <taxon>Camelineae</taxon>
        <taxon>Arabidopsis</taxon>
    </lineage>
</organism>
<protein>
    <recommendedName>
        <fullName evidence="2">Reverse transcriptase domain-containing protein</fullName>
    </recommendedName>
</protein>
<dbReference type="Pfam" id="PF14392">
    <property type="entry name" value="zf-CCHC_4"/>
    <property type="match status" value="1"/>
</dbReference>
<dbReference type="InterPro" id="IPR026960">
    <property type="entry name" value="RVT-Znf"/>
</dbReference>
<dbReference type="CDD" id="cd01650">
    <property type="entry name" value="RT_nLTR_like"/>
    <property type="match status" value="1"/>
</dbReference>
<dbReference type="Pfam" id="PF03372">
    <property type="entry name" value="Exo_endo_phos"/>
    <property type="match status" value="1"/>
</dbReference>
<evidence type="ECO:0000313" key="3">
    <source>
        <dbReference type="EMBL" id="KAG7534546.1"/>
    </source>
</evidence>
<dbReference type="GO" id="GO:0004523">
    <property type="term" value="F:RNA-DNA hybrid ribonuclease activity"/>
    <property type="evidence" value="ECO:0007669"/>
    <property type="project" value="InterPro"/>
</dbReference>
<dbReference type="PROSITE" id="PS50878">
    <property type="entry name" value="RT_POL"/>
    <property type="match status" value="1"/>
</dbReference>
<evidence type="ECO:0000256" key="1">
    <source>
        <dbReference type="SAM" id="MobiDB-lite"/>
    </source>
</evidence>
<evidence type="ECO:0000259" key="2">
    <source>
        <dbReference type="PROSITE" id="PS50878"/>
    </source>
</evidence>
<gene>
    <name evidence="3" type="ORF">ISN45_Aa08g020910</name>
</gene>
<dbReference type="Pfam" id="PF14111">
    <property type="entry name" value="DUF4283"/>
    <property type="match status" value="1"/>
</dbReference>
<accession>A0A8T1XJ16</accession>
<dbReference type="InterPro" id="IPR000477">
    <property type="entry name" value="RT_dom"/>
</dbReference>
<feature type="region of interest" description="Disordered" evidence="1">
    <location>
        <begin position="385"/>
        <end position="407"/>
    </location>
</feature>
<dbReference type="Pfam" id="PF13456">
    <property type="entry name" value="RVT_3"/>
    <property type="match status" value="1"/>
</dbReference>
<proteinExistence type="predicted"/>
<dbReference type="PANTHER" id="PTHR33116">
    <property type="entry name" value="REVERSE TRANSCRIPTASE ZINC-BINDING DOMAIN-CONTAINING PROTEIN-RELATED-RELATED"/>
    <property type="match status" value="1"/>
</dbReference>
<dbReference type="EMBL" id="JAEFBK010000013">
    <property type="protein sequence ID" value="KAG7534546.1"/>
    <property type="molecule type" value="Genomic_DNA"/>
</dbReference>
<comment type="caution">
    <text evidence="3">The sequence shown here is derived from an EMBL/GenBank/DDBJ whole genome shotgun (WGS) entry which is preliminary data.</text>
</comment>
<dbReference type="Pfam" id="PF13966">
    <property type="entry name" value="zf-RVT"/>
    <property type="match status" value="1"/>
</dbReference>
<dbReference type="Pfam" id="PF00078">
    <property type="entry name" value="RVT_1"/>
    <property type="match status" value="1"/>
</dbReference>
<evidence type="ECO:0000313" key="4">
    <source>
        <dbReference type="Proteomes" id="UP000694240"/>
    </source>
</evidence>
<dbReference type="GO" id="GO:0003676">
    <property type="term" value="F:nucleic acid binding"/>
    <property type="evidence" value="ECO:0007669"/>
    <property type="project" value="InterPro"/>
</dbReference>
<feature type="domain" description="Reverse transcriptase" evidence="2">
    <location>
        <begin position="783"/>
        <end position="1090"/>
    </location>
</feature>
<dbReference type="InterPro" id="IPR005135">
    <property type="entry name" value="Endo/exonuclease/phosphatase"/>
</dbReference>
<name>A0A8T1XJ16_9BRAS</name>
<keyword evidence="4" id="KW-1185">Reference proteome</keyword>
<sequence>MEYALDKALQEMSLDDDKPIVLKNLPQYSSVERNGCSIIGRLLCPENQKMADMIHEMPRLWRVVNRARGIALPHDKFQFIFDSESDLLTILETGAWTYNDWSMTLERWVENPPEDYLKILPIWIRLRHIPVNYNTADTIKEIAKHFGQVTHVAFDPLKPQSRGFVRVRILFDVNRPLRNTREVELPTGEVVSIGIEYERIRKRCYQCQRLTHDKDRCPFNPSNRHPGATGGIKVAGIIPSRLIPKISKDDPLFGVLTNDDVGIDPVSGRPKIAKAVLDEMRQYLSVVDPQEKKVRIERVRKSVWDLELDPQGQQTLLRLEAPTQFTTDENKGKGLVFDFNVATSQQTSGKNKQLMVNGNGDNKLASSVDYDTASENTVGSTVLQASFKTGPSGTKPKVVKKRNRPNQWRRKAQAVKLKELKEGSGTSIINGTVLEKSGEEGILVKRKAPEEDVVAFKIAKRDDKKEMRRAHFPDFLFLMETKNSNSHVLRVQKWMGYDQSHIVDPIGLSGGLALFWKSSYDVEVVSSDNRIIDVKVKLGSLIFFISCVYGEPVAQLRQVVWDQLVDIGHTRDDPWLVLGDLNEMVDNTEKLGGPARAEYTFFPFRNMISDCRLREVPSIGNKFSWAGDRNNMWIQCRLDRALGNEAWFHLFPRAQAEYLDRIGSDHRPLFIRFASENMSRRGRFMFDKRWINKPEFSEIIKAGWYQDDAAGHRNLMHRLSNCRKSISRWKRVSNQNSKKRIEQLRQRLEEEGIKMIPSRGLMQMLKWELAEAYREEELYWKQKSRERWLKEGSKGDIAVEYFRKMFTSSKPDSIVEALEGMLPRVTAEMNSKLTQPITGEEIKRAAFSIRGESTPGADGMSGYFFKLIGILSGHKLLKRLKVFLPTIVSDTQGAFVSGRLISDNILLAHEMVHALQTNSNCDEDFIAIKTDMSKAYDRVEWNFLEELLIRLGFDMRWVQWVMSCVRTVSYSVIVNGASYGYIKPERGIRQGDPLSPFLFILCAEALVHIMNKAEIEGRLTGLRLTQECPSIQHLLFADDSLFLCRATFKECNEFLKCLRLYGQASGQEINFQKSAITFGKKLDPYMKRLIGLYTGIEQEGGTGKYLGLPECLSGSKRDLLGFITDRLKSRLSGWYEKTLSLGGKEVLIKSVALALPVYAMSCFRLTKHQCQKITSAMSQFWWNESEDKNKMHWVSWEKICKSKSQGGLGFRDIGRFNQALLAKQAWRLVDVPHSLLARVYKARYYARKSFLEATTGPDVTHIRSFPPAPLLSDRYVWAYTKEGQYSVKSGNWLLNKEATALEVASDTEKTTNKVKDKVWKLQAAPKIKMFFWRALSGALAVAECLRRRGLNTNPLCQLCRVREETISHVLFECHMAEAVWLLSGLPLPDQGFSCYVSENISYILHLMERAELPSATRLAIPWLLWEIWKARNSTIYAGKTNDPNCVFVTALGAAEEWLTQQTIIAQEHQSTLRRSIRPATRWTKPAQGQLKCNLHACWRKEKMHWGGAWLVRDHNGEVLLHSREAFIPTVNRIAAELKCILWCLQSLHNVHLDSCEIWSDCVAALRALDQPEAWPKYSSLLNQIAQVIRVMRDVSFKISSPKANSLAKDIACSVVRDGRYNSYIARGGPAWLHDRIEEERRRSC</sequence>
<dbReference type="PANTHER" id="PTHR33116:SF86">
    <property type="entry name" value="REVERSE TRANSCRIPTASE DOMAIN-CONTAINING PROTEIN"/>
    <property type="match status" value="1"/>
</dbReference>
<dbReference type="Proteomes" id="UP000694240">
    <property type="component" value="Chromosome 13"/>
</dbReference>